<evidence type="ECO:0000313" key="8">
    <source>
        <dbReference type="Proteomes" id="UP001634394"/>
    </source>
</evidence>
<gene>
    <name evidence="7" type="ORF">ACJMK2_034720</name>
</gene>
<evidence type="ECO:0000256" key="3">
    <source>
        <dbReference type="ARBA" id="ARBA00022801"/>
    </source>
</evidence>
<dbReference type="PANTHER" id="PTHR13943">
    <property type="entry name" value="HRAS-LIKE SUPPRESSOR - RELATED"/>
    <property type="match status" value="1"/>
</dbReference>
<dbReference type="PROSITE" id="PS51934">
    <property type="entry name" value="LRAT"/>
    <property type="match status" value="1"/>
</dbReference>
<keyword evidence="5" id="KW-0812">Transmembrane</keyword>
<sequence length="175" mass="19411">MTLNSIRQHNQTVLDSLEDGDLVEFPRGLYSHWAVYVGNEEVVHLAGDPNAASKVNANSSHVFAICGKQFTKAQVKLDNFFKVAADSKAKKNNDKDDKVSPSDKREIVRRAMSKLGEIGYNILWENCEYFASWCRYGEGWSEQTITALKVVGGTAVVAAGAALLYTFFGNKEKKN</sequence>
<dbReference type="Gene3D" id="3.90.1720.10">
    <property type="entry name" value="endopeptidase domain like (from Nostoc punctiforme)"/>
    <property type="match status" value="1"/>
</dbReference>
<evidence type="ECO:0000256" key="2">
    <source>
        <dbReference type="ARBA" id="ARBA00022679"/>
    </source>
</evidence>
<evidence type="ECO:0000259" key="6">
    <source>
        <dbReference type="PROSITE" id="PS51934"/>
    </source>
</evidence>
<evidence type="ECO:0000256" key="1">
    <source>
        <dbReference type="ARBA" id="ARBA00007824"/>
    </source>
</evidence>
<dbReference type="InterPro" id="IPR051496">
    <property type="entry name" value="H-rev107_PLA/AT"/>
</dbReference>
<reference evidence="7 8" key="1">
    <citation type="submission" date="2024-11" db="EMBL/GenBank/DDBJ databases">
        <title>Chromosome-level genome assembly of the freshwater bivalve Anodonta woodiana.</title>
        <authorList>
            <person name="Chen X."/>
        </authorList>
    </citation>
    <scope>NUCLEOTIDE SEQUENCE [LARGE SCALE GENOMIC DNA]</scope>
    <source>
        <strain evidence="7">MN2024</strain>
        <tissue evidence="7">Gills</tissue>
    </source>
</reference>
<keyword evidence="3" id="KW-0378">Hydrolase</keyword>
<feature type="transmembrane region" description="Helical" evidence="5">
    <location>
        <begin position="150"/>
        <end position="168"/>
    </location>
</feature>
<organism evidence="7 8">
    <name type="scientific">Sinanodonta woodiana</name>
    <name type="common">Chinese pond mussel</name>
    <name type="synonym">Anodonta woodiana</name>
    <dbReference type="NCBI Taxonomy" id="1069815"/>
    <lineage>
        <taxon>Eukaryota</taxon>
        <taxon>Metazoa</taxon>
        <taxon>Spiralia</taxon>
        <taxon>Lophotrochozoa</taxon>
        <taxon>Mollusca</taxon>
        <taxon>Bivalvia</taxon>
        <taxon>Autobranchia</taxon>
        <taxon>Heteroconchia</taxon>
        <taxon>Palaeoheterodonta</taxon>
        <taxon>Unionida</taxon>
        <taxon>Unionoidea</taxon>
        <taxon>Unionidae</taxon>
        <taxon>Unioninae</taxon>
        <taxon>Sinanodonta</taxon>
    </lineage>
</organism>
<dbReference type="AlphaFoldDB" id="A0ABD3WU97"/>
<keyword evidence="5" id="KW-0472">Membrane</keyword>
<evidence type="ECO:0000256" key="5">
    <source>
        <dbReference type="SAM" id="Phobius"/>
    </source>
</evidence>
<dbReference type="GO" id="GO:0016740">
    <property type="term" value="F:transferase activity"/>
    <property type="evidence" value="ECO:0007669"/>
    <property type="project" value="UniProtKB-KW"/>
</dbReference>
<dbReference type="Proteomes" id="UP001634394">
    <property type="component" value="Unassembled WGS sequence"/>
</dbReference>
<feature type="domain" description="LRAT" evidence="6">
    <location>
        <begin position="22"/>
        <end position="143"/>
    </location>
</feature>
<keyword evidence="5" id="KW-1133">Transmembrane helix</keyword>
<dbReference type="EMBL" id="JBJQND010000005">
    <property type="protein sequence ID" value="KAL3876941.1"/>
    <property type="molecule type" value="Genomic_DNA"/>
</dbReference>
<proteinExistence type="inferred from homology"/>
<name>A0ABD3WU97_SINWO</name>
<dbReference type="Pfam" id="PF04970">
    <property type="entry name" value="LRAT"/>
    <property type="match status" value="1"/>
</dbReference>
<dbReference type="GO" id="GO:0006629">
    <property type="term" value="P:lipid metabolic process"/>
    <property type="evidence" value="ECO:0007669"/>
    <property type="project" value="UniProtKB-KW"/>
</dbReference>
<comment type="similarity">
    <text evidence="1">Belongs to the H-rev107 family.</text>
</comment>
<protein>
    <recommendedName>
        <fullName evidence="6">LRAT domain-containing protein</fullName>
    </recommendedName>
</protein>
<comment type="caution">
    <text evidence="7">The sequence shown here is derived from an EMBL/GenBank/DDBJ whole genome shotgun (WGS) entry which is preliminary data.</text>
</comment>
<dbReference type="InterPro" id="IPR007053">
    <property type="entry name" value="LRAT_dom"/>
</dbReference>
<evidence type="ECO:0000313" key="7">
    <source>
        <dbReference type="EMBL" id="KAL3876941.1"/>
    </source>
</evidence>
<keyword evidence="2" id="KW-0808">Transferase</keyword>
<keyword evidence="8" id="KW-1185">Reference proteome</keyword>
<keyword evidence="4" id="KW-0443">Lipid metabolism</keyword>
<dbReference type="GO" id="GO:0016787">
    <property type="term" value="F:hydrolase activity"/>
    <property type="evidence" value="ECO:0007669"/>
    <property type="project" value="UniProtKB-KW"/>
</dbReference>
<evidence type="ECO:0000256" key="4">
    <source>
        <dbReference type="ARBA" id="ARBA00023098"/>
    </source>
</evidence>
<dbReference type="PANTHER" id="PTHR13943:SF77">
    <property type="entry name" value="LRAT DOMAIN-CONTAINING PROTEIN"/>
    <property type="match status" value="1"/>
</dbReference>
<accession>A0ABD3WU97</accession>